<sequence length="210" mass="23128">IGHSHGGFISMGYAVRHGQYLDGLVLLNTTLRHDVGAEEAKIILSALESEPARCDAVALFRETGGRLGTVHNDLDLAQKMRRLLPAYFYDMEAMRRFSTLARSSRPPSSGALARVPKDLEPWVQDGLPGVDVPTLVITGVYDAATPPAASRYITDLIQGARLEIFGSSGHHPWVEHPALFRQTLHAFLARLDKSPEGRQKWTSHPWVDVG</sequence>
<dbReference type="AlphaFoldDB" id="A0A382DW15"/>
<name>A0A382DW15_9ZZZZ</name>
<reference evidence="2" key="1">
    <citation type="submission" date="2018-05" db="EMBL/GenBank/DDBJ databases">
        <authorList>
            <person name="Lanie J.A."/>
            <person name="Ng W.-L."/>
            <person name="Kazmierczak K.M."/>
            <person name="Andrzejewski T.M."/>
            <person name="Davidsen T.M."/>
            <person name="Wayne K.J."/>
            <person name="Tettelin H."/>
            <person name="Glass J.I."/>
            <person name="Rusch D."/>
            <person name="Podicherti R."/>
            <person name="Tsui H.-C.T."/>
            <person name="Winkler M.E."/>
        </authorList>
    </citation>
    <scope>NUCLEOTIDE SEQUENCE</scope>
</reference>
<proteinExistence type="predicted"/>
<dbReference type="SUPFAM" id="SSF53474">
    <property type="entry name" value="alpha/beta-Hydrolases"/>
    <property type="match status" value="1"/>
</dbReference>
<evidence type="ECO:0000313" key="2">
    <source>
        <dbReference type="EMBL" id="SVB41863.1"/>
    </source>
</evidence>
<evidence type="ECO:0000259" key="1">
    <source>
        <dbReference type="Pfam" id="PF00561"/>
    </source>
</evidence>
<feature type="non-terminal residue" evidence="2">
    <location>
        <position position="1"/>
    </location>
</feature>
<dbReference type="Gene3D" id="3.40.50.1820">
    <property type="entry name" value="alpha/beta hydrolase"/>
    <property type="match status" value="1"/>
</dbReference>
<dbReference type="PANTHER" id="PTHR43798">
    <property type="entry name" value="MONOACYLGLYCEROL LIPASE"/>
    <property type="match status" value="1"/>
</dbReference>
<dbReference type="InterPro" id="IPR029058">
    <property type="entry name" value="AB_hydrolase_fold"/>
</dbReference>
<organism evidence="2">
    <name type="scientific">marine metagenome</name>
    <dbReference type="NCBI Taxonomy" id="408172"/>
    <lineage>
        <taxon>unclassified sequences</taxon>
        <taxon>metagenomes</taxon>
        <taxon>ecological metagenomes</taxon>
    </lineage>
</organism>
<protein>
    <recommendedName>
        <fullName evidence="1">AB hydrolase-1 domain-containing protein</fullName>
    </recommendedName>
</protein>
<dbReference type="InterPro" id="IPR050266">
    <property type="entry name" value="AB_hydrolase_sf"/>
</dbReference>
<dbReference type="EMBL" id="UINC01041086">
    <property type="protein sequence ID" value="SVB41863.1"/>
    <property type="molecule type" value="Genomic_DNA"/>
</dbReference>
<dbReference type="InterPro" id="IPR000073">
    <property type="entry name" value="AB_hydrolase_1"/>
</dbReference>
<feature type="domain" description="AB hydrolase-1" evidence="1">
    <location>
        <begin position="1"/>
        <end position="177"/>
    </location>
</feature>
<dbReference type="Pfam" id="PF00561">
    <property type="entry name" value="Abhydrolase_1"/>
    <property type="match status" value="1"/>
</dbReference>
<gene>
    <name evidence="2" type="ORF">METZ01_LOCUS194717</name>
</gene>
<accession>A0A382DW15</accession>